<dbReference type="Proteomes" id="UP000255291">
    <property type="component" value="Unassembled WGS sequence"/>
</dbReference>
<sequence length="35" mass="4028">PGARQWRRYLSENAHKAGADIEVLEHALRLVADKR</sequence>
<dbReference type="AlphaFoldDB" id="A0ABD7GNJ8"/>
<feature type="non-terminal residue" evidence="1">
    <location>
        <position position="1"/>
    </location>
</feature>
<gene>
    <name evidence="1" type="ORF">DXF87_26550</name>
</gene>
<reference evidence="1 2" key="1">
    <citation type="submission" date="2018-07" db="EMBL/GenBank/DDBJ databases">
        <title>The use of a cohorting ward and systematic surveillance cultures for the control of a Klebsiella pneumoniae carbapenemase (KPC)-producing Enterobacteriaceae outbreak.</title>
        <authorList>
            <person name="Doi Y."/>
        </authorList>
    </citation>
    <scope>NUCLEOTIDE SEQUENCE [LARGE SCALE GENOMIC DNA]</scope>
    <source>
        <strain evidence="1 2">1-RC-17-04017</strain>
    </source>
</reference>
<protein>
    <submittedName>
        <fullName evidence="1">tRNA dihydrouridine(20/20a) synthase DusA</fullName>
    </submittedName>
</protein>
<comment type="caution">
    <text evidence="1">The sequence shown here is derived from an EMBL/GenBank/DDBJ whole genome shotgun (WGS) entry which is preliminary data.</text>
</comment>
<proteinExistence type="predicted"/>
<evidence type="ECO:0000313" key="2">
    <source>
        <dbReference type="Proteomes" id="UP000255291"/>
    </source>
</evidence>
<name>A0ABD7GNJ8_9ENTR</name>
<dbReference type="EMBL" id="QRBW01000450">
    <property type="protein sequence ID" value="RDT49255.1"/>
    <property type="molecule type" value="Genomic_DNA"/>
</dbReference>
<dbReference type="Gene3D" id="1.20.120.1460">
    <property type="match status" value="1"/>
</dbReference>
<accession>A0ABD7GNJ8</accession>
<organism evidence="1 2">
    <name type="scientific">Enterobacter roggenkampii</name>
    <dbReference type="NCBI Taxonomy" id="1812935"/>
    <lineage>
        <taxon>Bacteria</taxon>
        <taxon>Pseudomonadati</taxon>
        <taxon>Pseudomonadota</taxon>
        <taxon>Gammaproteobacteria</taxon>
        <taxon>Enterobacterales</taxon>
        <taxon>Enterobacteriaceae</taxon>
        <taxon>Enterobacter</taxon>
        <taxon>Enterobacter cloacae complex</taxon>
    </lineage>
</organism>
<evidence type="ECO:0000313" key="1">
    <source>
        <dbReference type="EMBL" id="RDT49255.1"/>
    </source>
</evidence>